<accession>A0A819STZ0</accession>
<dbReference type="Proteomes" id="UP000663823">
    <property type="component" value="Unassembled WGS sequence"/>
</dbReference>
<dbReference type="Proteomes" id="UP000663874">
    <property type="component" value="Unassembled WGS sequence"/>
</dbReference>
<comment type="caution">
    <text evidence="3">The sequence shown here is derived from an EMBL/GenBank/DDBJ whole genome shotgun (WGS) entry which is preliminary data.</text>
</comment>
<dbReference type="AlphaFoldDB" id="A0A819STZ0"/>
<evidence type="ECO:0000313" key="3">
    <source>
        <dbReference type="EMBL" id="CAF4068011.1"/>
    </source>
</evidence>
<proteinExistence type="predicted"/>
<evidence type="ECO:0000313" key="4">
    <source>
        <dbReference type="Proteomes" id="UP000663874"/>
    </source>
</evidence>
<reference evidence="3" key="1">
    <citation type="submission" date="2021-02" db="EMBL/GenBank/DDBJ databases">
        <authorList>
            <person name="Nowell W R."/>
        </authorList>
    </citation>
    <scope>NUCLEOTIDE SEQUENCE</scope>
</reference>
<feature type="compositionally biased region" description="Low complexity" evidence="1">
    <location>
        <begin position="240"/>
        <end position="252"/>
    </location>
</feature>
<evidence type="ECO:0000256" key="1">
    <source>
        <dbReference type="SAM" id="MobiDB-lite"/>
    </source>
</evidence>
<dbReference type="EMBL" id="CAJOAX010008778">
    <property type="protein sequence ID" value="CAF4042117.1"/>
    <property type="molecule type" value="Genomic_DNA"/>
</dbReference>
<feature type="region of interest" description="Disordered" evidence="1">
    <location>
        <begin position="232"/>
        <end position="256"/>
    </location>
</feature>
<name>A0A819STZ0_9BILA</name>
<organism evidence="3 4">
    <name type="scientific">Rotaria sordida</name>
    <dbReference type="NCBI Taxonomy" id="392033"/>
    <lineage>
        <taxon>Eukaryota</taxon>
        <taxon>Metazoa</taxon>
        <taxon>Spiralia</taxon>
        <taxon>Gnathifera</taxon>
        <taxon>Rotifera</taxon>
        <taxon>Eurotatoria</taxon>
        <taxon>Bdelloidea</taxon>
        <taxon>Philodinida</taxon>
        <taxon>Philodinidae</taxon>
        <taxon>Rotaria</taxon>
    </lineage>
</organism>
<protein>
    <submittedName>
        <fullName evidence="3">Uncharacterized protein</fullName>
    </submittedName>
</protein>
<dbReference type="EMBL" id="CAJOBE010008722">
    <property type="protein sequence ID" value="CAF4068011.1"/>
    <property type="molecule type" value="Genomic_DNA"/>
</dbReference>
<evidence type="ECO:0000313" key="2">
    <source>
        <dbReference type="EMBL" id="CAF4042117.1"/>
    </source>
</evidence>
<gene>
    <name evidence="3" type="ORF">FNK824_LOCUS29642</name>
    <name evidence="2" type="ORF">OTI717_LOCUS31183</name>
</gene>
<sequence length="304" mass="33880">MPLKARIDEKAFQKAIQSLCIDEIALLDCSKSTADIWDHLCTLMGKAKNAQNRRACYDAWKNKRFKSQDINNTMLQLQETQQCTNNTANRHDVLEIDDTQRFDMIIPSNVPQQISSGSTINGFTENNDKIKKISCASLTKTTEQNQQFLKHLRKFLNQQHKNISLTYAHDLNSTCCSGDIVAIQVLCKCVESSNCMYDENNICSNIYVSNTIDVQQSNTEAAVRNNLNDVQLEPNEDDTSSNNINNTSVAVSPTSSPLHLFMSPTSSSSVINSPTSNDIDSTAKNSNNVNVVSRLFALAKVRNS</sequence>